<proteinExistence type="predicted"/>
<organism evidence="2 3">
    <name type="scientific">Nocardiopsis metallicus</name>
    <dbReference type="NCBI Taxonomy" id="179819"/>
    <lineage>
        <taxon>Bacteria</taxon>
        <taxon>Bacillati</taxon>
        <taxon>Actinomycetota</taxon>
        <taxon>Actinomycetes</taxon>
        <taxon>Streptosporangiales</taxon>
        <taxon>Nocardiopsidaceae</taxon>
        <taxon>Nocardiopsis</taxon>
    </lineage>
</organism>
<reference evidence="2 3" key="1">
    <citation type="submission" date="2020-08" db="EMBL/GenBank/DDBJ databases">
        <title>Sequencing the genomes of 1000 actinobacteria strains.</title>
        <authorList>
            <person name="Klenk H.-P."/>
        </authorList>
    </citation>
    <scope>NUCLEOTIDE SEQUENCE [LARGE SCALE GENOMIC DNA]</scope>
    <source>
        <strain evidence="2 3">DSM 44598</strain>
    </source>
</reference>
<gene>
    <name evidence="2" type="ORF">HNR07_004149</name>
</gene>
<sequence length="166" mass="18360">MLAIDQQMREMLQTPGVCSVCLVDWRDNRVLNCVGSDESDRVTGTSAILQAIHGGPLCASQVVEDVVVTEGDHHLLFAVLRGSEFCVQVRLDRNRGSLGFALHRLRNLADTAEVPRREQDRPPRRGRGGQVRPRALVTVERPVLERVLTALRSLSLGLFRTGTVVV</sequence>
<feature type="compositionally biased region" description="Basic and acidic residues" evidence="1">
    <location>
        <begin position="113"/>
        <end position="123"/>
    </location>
</feature>
<comment type="caution">
    <text evidence="2">The sequence shown here is derived from an EMBL/GenBank/DDBJ whole genome shotgun (WGS) entry which is preliminary data.</text>
</comment>
<feature type="region of interest" description="Disordered" evidence="1">
    <location>
        <begin position="113"/>
        <end position="132"/>
    </location>
</feature>
<keyword evidence="3" id="KW-1185">Reference proteome</keyword>
<dbReference type="EMBL" id="JACHDO010000001">
    <property type="protein sequence ID" value="MBB5493012.1"/>
    <property type="molecule type" value="Genomic_DNA"/>
</dbReference>
<evidence type="ECO:0008006" key="4">
    <source>
        <dbReference type="Google" id="ProtNLM"/>
    </source>
</evidence>
<evidence type="ECO:0000313" key="2">
    <source>
        <dbReference type="EMBL" id="MBB5493012.1"/>
    </source>
</evidence>
<evidence type="ECO:0000256" key="1">
    <source>
        <dbReference type="SAM" id="MobiDB-lite"/>
    </source>
</evidence>
<dbReference type="Proteomes" id="UP000579647">
    <property type="component" value="Unassembled WGS sequence"/>
</dbReference>
<dbReference type="AlphaFoldDB" id="A0A840WA87"/>
<name>A0A840WA87_9ACTN</name>
<evidence type="ECO:0000313" key="3">
    <source>
        <dbReference type="Proteomes" id="UP000579647"/>
    </source>
</evidence>
<protein>
    <recommendedName>
        <fullName evidence="4">Roadblock/LAMTOR2 domain-containing protein</fullName>
    </recommendedName>
</protein>
<accession>A0A840WA87</accession>
<dbReference type="RefSeq" id="WP_184366345.1">
    <property type="nucleotide sequence ID" value="NZ_BAAAKM010000032.1"/>
</dbReference>